<dbReference type="AlphaFoldDB" id="A0A165FI32"/>
<accession>A0A165FI32</accession>
<keyword evidence="1" id="KW-0812">Transmembrane</keyword>
<sequence length="76" mass="8351">MEHGIGMQQQSTPSQEKHLFWPGVTPPGFVIDETELAAEDVAEGLLFSVVNALDVSTVCIFVFFSFFALKVPSFKS</sequence>
<dbReference type="GeneID" id="28898058"/>
<reference evidence="2 3" key="1">
    <citation type="journal article" date="2016" name="Fungal Biol.">
        <title>The genome of Xylona heveae provides a window into fungal endophytism.</title>
        <authorList>
            <person name="Gazis R."/>
            <person name="Kuo A."/>
            <person name="Riley R."/>
            <person name="LaButti K."/>
            <person name="Lipzen A."/>
            <person name="Lin J."/>
            <person name="Amirebrahimi M."/>
            <person name="Hesse C.N."/>
            <person name="Spatafora J.W."/>
            <person name="Henrissat B."/>
            <person name="Hainaut M."/>
            <person name="Grigoriev I.V."/>
            <person name="Hibbett D.S."/>
        </authorList>
    </citation>
    <scope>NUCLEOTIDE SEQUENCE [LARGE SCALE GENOMIC DNA]</scope>
    <source>
        <strain evidence="2 3">TC161</strain>
    </source>
</reference>
<dbReference type="RefSeq" id="XP_018186558.1">
    <property type="nucleotide sequence ID" value="XM_018332921.1"/>
</dbReference>
<feature type="transmembrane region" description="Helical" evidence="1">
    <location>
        <begin position="45"/>
        <end position="69"/>
    </location>
</feature>
<evidence type="ECO:0000313" key="3">
    <source>
        <dbReference type="Proteomes" id="UP000076632"/>
    </source>
</evidence>
<protein>
    <submittedName>
        <fullName evidence="2">Uncharacterized protein</fullName>
    </submittedName>
</protein>
<gene>
    <name evidence="2" type="ORF">L228DRAFT_248749</name>
</gene>
<dbReference type="Proteomes" id="UP000076632">
    <property type="component" value="Unassembled WGS sequence"/>
</dbReference>
<proteinExistence type="predicted"/>
<organism evidence="2 3">
    <name type="scientific">Xylona heveae (strain CBS 132557 / TC161)</name>
    <dbReference type="NCBI Taxonomy" id="1328760"/>
    <lineage>
        <taxon>Eukaryota</taxon>
        <taxon>Fungi</taxon>
        <taxon>Dikarya</taxon>
        <taxon>Ascomycota</taxon>
        <taxon>Pezizomycotina</taxon>
        <taxon>Xylonomycetes</taxon>
        <taxon>Xylonales</taxon>
        <taxon>Xylonaceae</taxon>
        <taxon>Xylona</taxon>
    </lineage>
</organism>
<dbReference type="EMBL" id="KV407461">
    <property type="protein sequence ID" value="KZF21003.1"/>
    <property type="molecule type" value="Genomic_DNA"/>
</dbReference>
<evidence type="ECO:0000313" key="2">
    <source>
        <dbReference type="EMBL" id="KZF21003.1"/>
    </source>
</evidence>
<keyword evidence="1" id="KW-1133">Transmembrane helix</keyword>
<dbReference type="InParanoid" id="A0A165FI32"/>
<keyword evidence="1" id="KW-0472">Membrane</keyword>
<keyword evidence="3" id="KW-1185">Reference proteome</keyword>
<name>A0A165FI32_XYLHT</name>
<evidence type="ECO:0000256" key="1">
    <source>
        <dbReference type="SAM" id="Phobius"/>
    </source>
</evidence>